<keyword evidence="2" id="KW-1185">Reference proteome</keyword>
<dbReference type="EMBL" id="KN835209">
    <property type="protein sequence ID" value="KIK43578.1"/>
    <property type="molecule type" value="Genomic_DNA"/>
</dbReference>
<organism evidence="1 2">
    <name type="scientific">Suillus luteus UH-Slu-Lm8-n1</name>
    <dbReference type="NCBI Taxonomy" id="930992"/>
    <lineage>
        <taxon>Eukaryota</taxon>
        <taxon>Fungi</taxon>
        <taxon>Dikarya</taxon>
        <taxon>Basidiomycota</taxon>
        <taxon>Agaricomycotina</taxon>
        <taxon>Agaricomycetes</taxon>
        <taxon>Agaricomycetidae</taxon>
        <taxon>Boletales</taxon>
        <taxon>Suillineae</taxon>
        <taxon>Suillaceae</taxon>
        <taxon>Suillus</taxon>
    </lineage>
</organism>
<sequence>MMGYILVSKGFLRQVKHFGRTADCQESFDESGPVGAVPLSGINDGFYVLMEQRFA</sequence>
<proteinExistence type="predicted"/>
<dbReference type="Proteomes" id="UP000054485">
    <property type="component" value="Unassembled WGS sequence"/>
</dbReference>
<dbReference type="InParanoid" id="A0A0D0BK06"/>
<accession>A0A0D0BK06</accession>
<gene>
    <name evidence="1" type="ORF">CY34DRAFT_803665</name>
</gene>
<evidence type="ECO:0000313" key="2">
    <source>
        <dbReference type="Proteomes" id="UP000054485"/>
    </source>
</evidence>
<dbReference type="HOGENOM" id="CLU_3033993_0_0_1"/>
<protein>
    <submittedName>
        <fullName evidence="1">Uncharacterized protein</fullName>
    </submittedName>
</protein>
<reference evidence="2" key="2">
    <citation type="submission" date="2015-01" db="EMBL/GenBank/DDBJ databases">
        <title>Evolutionary Origins and Diversification of the Mycorrhizal Mutualists.</title>
        <authorList>
            <consortium name="DOE Joint Genome Institute"/>
            <consortium name="Mycorrhizal Genomics Consortium"/>
            <person name="Kohler A."/>
            <person name="Kuo A."/>
            <person name="Nagy L.G."/>
            <person name="Floudas D."/>
            <person name="Copeland A."/>
            <person name="Barry K.W."/>
            <person name="Cichocki N."/>
            <person name="Veneault-Fourrey C."/>
            <person name="LaButti K."/>
            <person name="Lindquist E.A."/>
            <person name="Lipzen A."/>
            <person name="Lundell T."/>
            <person name="Morin E."/>
            <person name="Murat C."/>
            <person name="Riley R."/>
            <person name="Ohm R."/>
            <person name="Sun H."/>
            <person name="Tunlid A."/>
            <person name="Henrissat B."/>
            <person name="Grigoriev I.V."/>
            <person name="Hibbett D.S."/>
            <person name="Martin F."/>
        </authorList>
    </citation>
    <scope>NUCLEOTIDE SEQUENCE [LARGE SCALE GENOMIC DNA]</scope>
    <source>
        <strain evidence="2">UH-Slu-Lm8-n1</strain>
    </source>
</reference>
<reference evidence="1 2" key="1">
    <citation type="submission" date="2014-04" db="EMBL/GenBank/DDBJ databases">
        <authorList>
            <consortium name="DOE Joint Genome Institute"/>
            <person name="Kuo A."/>
            <person name="Ruytinx J."/>
            <person name="Rineau F."/>
            <person name="Colpaert J."/>
            <person name="Kohler A."/>
            <person name="Nagy L.G."/>
            <person name="Floudas D."/>
            <person name="Copeland A."/>
            <person name="Barry K.W."/>
            <person name="Cichocki N."/>
            <person name="Veneault-Fourrey C."/>
            <person name="LaButti K."/>
            <person name="Lindquist E.A."/>
            <person name="Lipzen A."/>
            <person name="Lundell T."/>
            <person name="Morin E."/>
            <person name="Murat C."/>
            <person name="Sun H."/>
            <person name="Tunlid A."/>
            <person name="Henrissat B."/>
            <person name="Grigoriev I.V."/>
            <person name="Hibbett D.S."/>
            <person name="Martin F."/>
            <person name="Nordberg H.P."/>
            <person name="Cantor M.N."/>
            <person name="Hua S.X."/>
        </authorList>
    </citation>
    <scope>NUCLEOTIDE SEQUENCE [LARGE SCALE GENOMIC DNA]</scope>
    <source>
        <strain evidence="1 2">UH-Slu-Lm8-n1</strain>
    </source>
</reference>
<name>A0A0D0BK06_9AGAM</name>
<evidence type="ECO:0000313" key="1">
    <source>
        <dbReference type="EMBL" id="KIK43578.1"/>
    </source>
</evidence>
<dbReference type="AlphaFoldDB" id="A0A0D0BK06"/>